<evidence type="ECO:0000256" key="6">
    <source>
        <dbReference type="ARBA" id="ARBA00023014"/>
    </source>
</evidence>
<evidence type="ECO:0000256" key="3">
    <source>
        <dbReference type="ARBA" id="ARBA00022485"/>
    </source>
</evidence>
<protein>
    <recommendedName>
        <fullName evidence="11">Transcriptional regulator WhiB</fullName>
    </recommendedName>
</protein>
<comment type="similarity">
    <text evidence="2 11">Belongs to the WhiB family.</text>
</comment>
<organism evidence="13 14">
    <name type="scientific">Virgisporangium aliadipatigenens</name>
    <dbReference type="NCBI Taxonomy" id="741659"/>
    <lineage>
        <taxon>Bacteria</taxon>
        <taxon>Bacillati</taxon>
        <taxon>Actinomycetota</taxon>
        <taxon>Actinomycetes</taxon>
        <taxon>Micromonosporales</taxon>
        <taxon>Micromonosporaceae</taxon>
        <taxon>Virgisporangium</taxon>
    </lineage>
</organism>
<accession>A0A8J3YLW9</accession>
<evidence type="ECO:0000256" key="1">
    <source>
        <dbReference type="ARBA" id="ARBA00004496"/>
    </source>
</evidence>
<comment type="subcellular location">
    <subcellularLocation>
        <location evidence="1 11">Cytoplasm</location>
    </subcellularLocation>
</comment>
<feature type="binding site" evidence="11">
    <location>
        <position position="11"/>
    </location>
    <ligand>
        <name>[4Fe-4S] cluster</name>
        <dbReference type="ChEBI" id="CHEBI:49883"/>
    </ligand>
</feature>
<comment type="caution">
    <text evidence="13">The sequence shown here is derived from an EMBL/GenBank/DDBJ whole genome shotgun (WGS) entry which is preliminary data.</text>
</comment>
<keyword evidence="6 11" id="KW-0411">Iron-sulfur</keyword>
<dbReference type="EMBL" id="BOPF01000018">
    <property type="protein sequence ID" value="GIJ47884.1"/>
    <property type="molecule type" value="Genomic_DNA"/>
</dbReference>
<keyword evidence="4 11" id="KW-0479">Metal-binding</keyword>
<dbReference type="GO" id="GO:0035731">
    <property type="term" value="F:dinitrosyl-iron complex binding"/>
    <property type="evidence" value="ECO:0007669"/>
    <property type="project" value="UniProtKB-UniRule"/>
</dbReference>
<keyword evidence="7 11" id="KW-0805">Transcription regulation</keyword>
<evidence type="ECO:0000256" key="7">
    <source>
        <dbReference type="ARBA" id="ARBA00023015"/>
    </source>
</evidence>
<feature type="binding site" evidence="11">
    <location>
        <position position="35"/>
    </location>
    <ligand>
        <name>[4Fe-4S] cluster</name>
        <dbReference type="ChEBI" id="CHEBI:49883"/>
    </ligand>
</feature>
<comment type="PTM">
    <text evidence="11">Upon Fe-S cluster removal intramolecular disulfide bonds are formed.</text>
</comment>
<keyword evidence="14" id="KW-1185">Reference proteome</keyword>
<feature type="domain" description="4Fe-4S Wbl-type" evidence="12">
    <location>
        <begin position="9"/>
        <end position="65"/>
    </location>
</feature>
<comment type="cofactor">
    <cofactor evidence="11">
        <name>[4Fe-4S] cluster</name>
        <dbReference type="ChEBI" id="CHEBI:49883"/>
    </cofactor>
    <text evidence="11">Binds 1 [4Fe-4S] cluster per subunit. Following nitrosylation of the [4Fe-4S] cluster binds 1 [4Fe-8(NO)] cluster per subunit.</text>
</comment>
<feature type="binding site" evidence="11">
    <location>
        <position position="41"/>
    </location>
    <ligand>
        <name>[4Fe-4S] cluster</name>
        <dbReference type="ChEBI" id="CHEBI:49883"/>
    </ligand>
</feature>
<feature type="binding site" evidence="11">
    <location>
        <position position="32"/>
    </location>
    <ligand>
        <name>[4Fe-4S] cluster</name>
        <dbReference type="ChEBI" id="CHEBI:49883"/>
    </ligand>
</feature>
<evidence type="ECO:0000256" key="8">
    <source>
        <dbReference type="ARBA" id="ARBA00023125"/>
    </source>
</evidence>
<dbReference type="Pfam" id="PF02467">
    <property type="entry name" value="Whib"/>
    <property type="match status" value="1"/>
</dbReference>
<dbReference type="PROSITE" id="PS51674">
    <property type="entry name" value="4FE4S_WBL"/>
    <property type="match status" value="1"/>
</dbReference>
<dbReference type="GO" id="GO:0051539">
    <property type="term" value="F:4 iron, 4 sulfur cluster binding"/>
    <property type="evidence" value="ECO:0007669"/>
    <property type="project" value="UniProtKB-UniRule"/>
</dbReference>
<dbReference type="PANTHER" id="PTHR38839">
    <property type="entry name" value="TRANSCRIPTIONAL REGULATOR WHID-RELATED"/>
    <property type="match status" value="1"/>
</dbReference>
<keyword evidence="3 11" id="KW-0004">4Fe-4S</keyword>
<proteinExistence type="inferred from homology"/>
<dbReference type="PANTHER" id="PTHR38839:SF7">
    <property type="entry name" value="TRANSCRIPTIONAL REGULATOR WHIB4"/>
    <property type="match status" value="1"/>
</dbReference>
<evidence type="ECO:0000259" key="12">
    <source>
        <dbReference type="PROSITE" id="PS51674"/>
    </source>
</evidence>
<comment type="PTM">
    <text evidence="11">The Fe-S cluster can be nitrosylated by nitric oxide (NO).</text>
</comment>
<evidence type="ECO:0000256" key="5">
    <source>
        <dbReference type="ARBA" id="ARBA00023004"/>
    </source>
</evidence>
<evidence type="ECO:0000313" key="13">
    <source>
        <dbReference type="EMBL" id="GIJ47884.1"/>
    </source>
</evidence>
<keyword evidence="9 11" id="KW-1015">Disulfide bond</keyword>
<reference evidence="13" key="1">
    <citation type="submission" date="2021-01" db="EMBL/GenBank/DDBJ databases">
        <title>Whole genome shotgun sequence of Virgisporangium aliadipatigenens NBRC 105644.</title>
        <authorList>
            <person name="Komaki H."/>
            <person name="Tamura T."/>
        </authorList>
    </citation>
    <scope>NUCLEOTIDE SEQUENCE</scope>
    <source>
        <strain evidence="13">NBRC 105644</strain>
    </source>
</reference>
<dbReference type="AlphaFoldDB" id="A0A8J3YLW9"/>
<dbReference type="HAMAP" id="MF_01479">
    <property type="entry name" value="WhiB"/>
    <property type="match status" value="1"/>
</dbReference>
<dbReference type="GO" id="GO:0045454">
    <property type="term" value="P:cell redox homeostasis"/>
    <property type="evidence" value="ECO:0007669"/>
    <property type="project" value="TreeGrafter"/>
</dbReference>
<evidence type="ECO:0000313" key="14">
    <source>
        <dbReference type="Proteomes" id="UP000619260"/>
    </source>
</evidence>
<keyword evidence="8 11" id="KW-0238">DNA-binding</keyword>
<dbReference type="RefSeq" id="WP_203901388.1">
    <property type="nucleotide sequence ID" value="NZ_BOPF01000018.1"/>
</dbReference>
<gene>
    <name evidence="11" type="primary">whiB</name>
    <name evidence="13" type="ORF">Val02_47700</name>
</gene>
<dbReference type="GO" id="GO:0047134">
    <property type="term" value="F:protein-disulfide reductase [NAD(P)H] activity"/>
    <property type="evidence" value="ECO:0007669"/>
    <property type="project" value="TreeGrafter"/>
</dbReference>
<keyword evidence="5 11" id="KW-0408">Iron</keyword>
<dbReference type="Proteomes" id="UP000619260">
    <property type="component" value="Unassembled WGS sequence"/>
</dbReference>
<evidence type="ECO:0000256" key="4">
    <source>
        <dbReference type="ARBA" id="ARBA00022723"/>
    </source>
</evidence>
<dbReference type="InterPro" id="IPR034768">
    <property type="entry name" value="4FE4S_WBL"/>
</dbReference>
<evidence type="ECO:0000256" key="9">
    <source>
        <dbReference type="ARBA" id="ARBA00023157"/>
    </source>
</evidence>
<sequence>MVLDWAYLASCGEDPELLFATKAQQNRVKRVCTGCRVRLRCLAEALDERHENGVWGGMTERERRALLRRYPGVRNWRRLLDAAQEAFAAQARARVAARARAVAQAGAAR</sequence>
<dbReference type="GO" id="GO:0045892">
    <property type="term" value="P:negative regulation of DNA-templated transcription"/>
    <property type="evidence" value="ECO:0007669"/>
    <property type="project" value="TreeGrafter"/>
</dbReference>
<evidence type="ECO:0000256" key="2">
    <source>
        <dbReference type="ARBA" id="ARBA00006597"/>
    </source>
</evidence>
<name>A0A8J3YLW9_9ACTN</name>
<keyword evidence="10 11" id="KW-0804">Transcription</keyword>
<comment type="function">
    <text evidence="11">Acts as a transcriptional regulator. Probably redox-responsive. The apo- but not holo-form probably binds DNA.</text>
</comment>
<dbReference type="GO" id="GO:0005737">
    <property type="term" value="C:cytoplasm"/>
    <property type="evidence" value="ECO:0007669"/>
    <property type="project" value="UniProtKB-SubCell"/>
</dbReference>
<evidence type="ECO:0000256" key="11">
    <source>
        <dbReference type="HAMAP-Rule" id="MF_01479"/>
    </source>
</evidence>
<evidence type="ECO:0000256" key="10">
    <source>
        <dbReference type="ARBA" id="ARBA00023163"/>
    </source>
</evidence>
<keyword evidence="11" id="KW-0963">Cytoplasm</keyword>
<dbReference type="InterPro" id="IPR003482">
    <property type="entry name" value="Whib"/>
</dbReference>
<dbReference type="GO" id="GO:0003677">
    <property type="term" value="F:DNA binding"/>
    <property type="evidence" value="ECO:0007669"/>
    <property type="project" value="UniProtKB-UniRule"/>
</dbReference>
<dbReference type="GO" id="GO:0046872">
    <property type="term" value="F:metal ion binding"/>
    <property type="evidence" value="ECO:0007669"/>
    <property type="project" value="UniProtKB-KW"/>
</dbReference>